<accession>S0G6C4</accession>
<dbReference type="RefSeq" id="WP_006965620.1">
    <property type="nucleotide sequence ID" value="NZ_APJX01000003.1"/>
</dbReference>
<dbReference type="InterPro" id="IPR024975">
    <property type="entry name" value="NOV_C"/>
</dbReference>
<comment type="caution">
    <text evidence="2">The sequence shown here is derived from an EMBL/GenBank/DDBJ whole genome shotgun (WGS) entry which is preliminary data.</text>
</comment>
<dbReference type="Proteomes" id="UP000014216">
    <property type="component" value="Unassembled WGS sequence"/>
</dbReference>
<dbReference type="OrthoDB" id="9802640at2"/>
<evidence type="ECO:0000313" key="3">
    <source>
        <dbReference type="Proteomes" id="UP000014216"/>
    </source>
</evidence>
<dbReference type="PATRIC" id="fig|1286635.3.peg.1977"/>
<feature type="domain" description="Protein NO VEIN C-terminal" evidence="1">
    <location>
        <begin position="165"/>
        <end position="261"/>
    </location>
</feature>
<dbReference type="AlphaFoldDB" id="S0G6C4"/>
<proteinExistence type="predicted"/>
<gene>
    <name evidence="2" type="ORF">Dpo_3c04070</name>
</gene>
<sequence length="283" mass="32589">MAENWSEHEVQAAVEDYFNMLRLELTGQKFNKTEHRRTLLKRLKKRSHGSIELKHQNISAVLIEMGIPYIDGYKPRSNYQRSLLPNVITDFLVNYPEFQTLFQEDSQMVPAIPTVEDFLAAMESPPKREEKTNSVGVAEHSKIFNPVGVNYLEKESRNQSLGNAGEQFVINFERARLIHAGKGFLSERVEQISVTKGPSAGFDILSFEKNGTDRYIEAKTTKYGKNTPFFITPNELTFSQKNASRYHLYRIFKFRETPRLFSLQGYLEDHCVLNPSQFLAKPA</sequence>
<keyword evidence="3" id="KW-1185">Reference proteome</keyword>
<organism evidence="2 3">
    <name type="scientific">Desulfotignum phosphitoxidans DSM 13687</name>
    <dbReference type="NCBI Taxonomy" id="1286635"/>
    <lineage>
        <taxon>Bacteria</taxon>
        <taxon>Pseudomonadati</taxon>
        <taxon>Thermodesulfobacteriota</taxon>
        <taxon>Desulfobacteria</taxon>
        <taxon>Desulfobacterales</taxon>
        <taxon>Desulfobacteraceae</taxon>
        <taxon>Desulfotignum</taxon>
    </lineage>
</organism>
<evidence type="ECO:0000313" key="2">
    <source>
        <dbReference type="EMBL" id="EMS80262.1"/>
    </source>
</evidence>
<dbReference type="EMBL" id="APJX01000003">
    <property type="protein sequence ID" value="EMS80262.1"/>
    <property type="molecule type" value="Genomic_DNA"/>
</dbReference>
<dbReference type="Pfam" id="PF13020">
    <property type="entry name" value="NOV_C"/>
    <property type="match status" value="1"/>
</dbReference>
<reference evidence="2 3" key="1">
    <citation type="journal article" date="2013" name="Genome Announc.">
        <title>Draft Genome Sequence of Desulfotignum phosphitoxidans DSM 13687 Strain FiPS-3.</title>
        <authorList>
            <person name="Poehlein A."/>
            <person name="Daniel R."/>
            <person name="Simeonova D.D."/>
        </authorList>
    </citation>
    <scope>NUCLEOTIDE SEQUENCE [LARGE SCALE GENOMIC DNA]</scope>
    <source>
        <strain evidence="2 3">DSM 13687</strain>
    </source>
</reference>
<protein>
    <recommendedName>
        <fullName evidence="1">Protein NO VEIN C-terminal domain-containing protein</fullName>
    </recommendedName>
</protein>
<name>S0G6C4_9BACT</name>
<evidence type="ECO:0000259" key="1">
    <source>
        <dbReference type="Pfam" id="PF13020"/>
    </source>
</evidence>